<protein>
    <submittedName>
        <fullName evidence="6">Glycyl radical enzyme</fullName>
    </submittedName>
</protein>
<dbReference type="InterPro" id="IPR001150">
    <property type="entry name" value="Gly_radical"/>
</dbReference>
<proteinExistence type="predicted"/>
<organism evidence="6 7">
    <name type="scientific">Amedibacterium intestinale</name>
    <dbReference type="NCBI Taxonomy" id="2583452"/>
    <lineage>
        <taxon>Bacteria</taxon>
        <taxon>Bacillati</taxon>
        <taxon>Bacillota</taxon>
        <taxon>Erysipelotrichia</taxon>
        <taxon>Erysipelotrichales</taxon>
        <taxon>Erysipelotrichaceae</taxon>
        <taxon>Amedibacterium</taxon>
    </lineage>
</organism>
<gene>
    <name evidence="6" type="primary">pflF</name>
    <name evidence="6" type="ORF">Aargi30884_22630</name>
</gene>
<dbReference type="AlphaFoldDB" id="A0A6N4TJZ8"/>
<dbReference type="InterPro" id="IPR051215">
    <property type="entry name" value="GRE"/>
</dbReference>
<dbReference type="Pfam" id="PF02901">
    <property type="entry name" value="PFL-like"/>
    <property type="match status" value="1"/>
</dbReference>
<keyword evidence="7" id="KW-1185">Reference proteome</keyword>
<accession>A0A6N4TJZ8</accession>
<dbReference type="RefSeq" id="WP_163052294.1">
    <property type="nucleotide sequence ID" value="NZ_AP019695.1"/>
</dbReference>
<dbReference type="Proteomes" id="UP000464754">
    <property type="component" value="Chromosome"/>
</dbReference>
<evidence type="ECO:0000313" key="6">
    <source>
        <dbReference type="EMBL" id="BBK23360.1"/>
    </source>
</evidence>
<evidence type="ECO:0000256" key="2">
    <source>
        <dbReference type="ARBA" id="ARBA00023239"/>
    </source>
</evidence>
<evidence type="ECO:0000256" key="1">
    <source>
        <dbReference type="ARBA" id="ARBA00022818"/>
    </source>
</evidence>
<dbReference type="InterPro" id="IPR004184">
    <property type="entry name" value="PFL_dom"/>
</dbReference>
<dbReference type="PANTHER" id="PTHR43641:SF2">
    <property type="entry name" value="DEHYDRATASE YBIW-RELATED"/>
    <property type="match status" value="1"/>
</dbReference>
<dbReference type="Gene3D" id="3.20.70.20">
    <property type="match status" value="1"/>
</dbReference>
<dbReference type="PROSITE" id="PS51554">
    <property type="entry name" value="PFL"/>
    <property type="match status" value="1"/>
</dbReference>
<evidence type="ECO:0000259" key="4">
    <source>
        <dbReference type="PROSITE" id="PS51149"/>
    </source>
</evidence>
<dbReference type="EMBL" id="AP019695">
    <property type="protein sequence ID" value="BBK23360.1"/>
    <property type="molecule type" value="Genomic_DNA"/>
</dbReference>
<keyword evidence="2" id="KW-0456">Lyase</keyword>
<dbReference type="PROSITE" id="PS00850">
    <property type="entry name" value="GLY_RADICAL_1"/>
    <property type="match status" value="1"/>
</dbReference>
<dbReference type="PROSITE" id="PS51149">
    <property type="entry name" value="GLY_RADICAL_2"/>
    <property type="match status" value="1"/>
</dbReference>
<dbReference type="Pfam" id="PF01228">
    <property type="entry name" value="Gly_radical"/>
    <property type="match status" value="1"/>
</dbReference>
<reference evidence="7" key="1">
    <citation type="submission" date="2019-05" db="EMBL/GenBank/DDBJ databases">
        <title>Complete genome sequencing of Absiella argi strain JCM 30884.</title>
        <authorList>
            <person name="Sakamoto M."/>
            <person name="Murakami T."/>
            <person name="Mori H."/>
        </authorList>
    </citation>
    <scope>NUCLEOTIDE SEQUENCE [LARGE SCALE GENOMIC DNA]</scope>
    <source>
        <strain evidence="7">JCM 30884</strain>
    </source>
</reference>
<dbReference type="InterPro" id="IPR010098">
    <property type="entry name" value="PFL2/GDeHydtase_fam"/>
</dbReference>
<dbReference type="GO" id="GO:0005829">
    <property type="term" value="C:cytosol"/>
    <property type="evidence" value="ECO:0007669"/>
    <property type="project" value="TreeGrafter"/>
</dbReference>
<keyword evidence="1 3" id="KW-0556">Organic radical</keyword>
<evidence type="ECO:0000256" key="3">
    <source>
        <dbReference type="PROSITE-ProRule" id="PRU00493"/>
    </source>
</evidence>
<dbReference type="GO" id="GO:0016829">
    <property type="term" value="F:lyase activity"/>
    <property type="evidence" value="ECO:0007669"/>
    <property type="project" value="UniProtKB-KW"/>
</dbReference>
<evidence type="ECO:0000313" key="7">
    <source>
        <dbReference type="Proteomes" id="UP000464754"/>
    </source>
</evidence>
<name>A0A6N4TJZ8_9FIRM</name>
<dbReference type="KEGG" id="aarg:Aargi30884_22630"/>
<dbReference type="NCBIfam" id="TIGR01774">
    <property type="entry name" value="PFL2-3"/>
    <property type="match status" value="1"/>
</dbReference>
<dbReference type="PANTHER" id="PTHR43641">
    <property type="entry name" value="FORMATE ACETYLTRANSFERASE 3-RELATED"/>
    <property type="match status" value="1"/>
</dbReference>
<feature type="domain" description="Glycine radical" evidence="4">
    <location>
        <begin position="687"/>
        <end position="808"/>
    </location>
</feature>
<dbReference type="InterPro" id="IPR019777">
    <property type="entry name" value="Form_AcTrfase_GR_CS"/>
</dbReference>
<evidence type="ECO:0000259" key="5">
    <source>
        <dbReference type="PROSITE" id="PS51554"/>
    </source>
</evidence>
<feature type="domain" description="PFL" evidence="5">
    <location>
        <begin position="17"/>
        <end position="680"/>
    </location>
</feature>
<dbReference type="SUPFAM" id="SSF51998">
    <property type="entry name" value="PFL-like glycyl radical enzymes"/>
    <property type="match status" value="1"/>
</dbReference>
<sequence length="808" mass="91268">MKDFLEFTPQNEDIDLKRIERLQKRMANRVASICSERAIFYTESFKQTEGLPYILRKAKAFAHTLQNMSIYIEKDSLLFGNQASVNFAAPVFPEYSIDWIIEELDGTNGATAFDSRTGDVFQCSQKVKDDLYSIANYWHGHTHEDEVQKNLSEEIRLAAKQGVLHLGGISMSGDGHIVPNYPFLLKNGFRYIINKAKTNLKLKNLSSQQIDFYTSVIISLEGALTFFKRYALILKQESIKEKDLKRKDELKKMSTIASSLMEQPVSTFWEACEAVYMVHILQMIESNGHSFCYGRFDQYMLEFYQNDISRHKISKEKALEIIVHMFLMNSSNNKVRPYGHTKFSQGYPLYSNLVVGGYKPDGSDGTNELSYLCIEAMHLTSMAEPNFSMRYNKKTPDSLIRLAAKLIRTGCGMPSMFNDEVAIQGLLDLKIPKEDAFDYCPIGCVETGVPGKYGHRATGMTYVNWGKVLEIVLYHGRDPKTGIKLLDLGNKDYQNYEELWNAWKKALKFYSDMAVLSDEICDASLTVYDADPFASCLIDNCMKLGKTLKEGGCKYDVISQSNIGPSVVGNSLAAIKKLIFEDKRITWKQLMDALAANWETPEALQIRKLIMRVPKFGNDEDYVDFIVKDVFDSYLELLPQYKTLRTGKGPEISCYTMSTSNITSYVPNGFDVLATPDGRYAGSPLNEGCSPTQGTDINGPTAVINSVSKLPNTKVAAGQLLNMRFSSGALSGEENLNKFVFFLKASIKKGIYHNQFNVLSSETLRKAQQDPENYRDLIVRVAGYCAQFISLMPEAQEAIIARTENKWN</sequence>
<feature type="modified residue" description="Glycine radical" evidence="3">
    <location>
        <position position="783"/>
    </location>
</feature>